<dbReference type="EMBL" id="LR902058">
    <property type="protein sequence ID" value="CAD7249888.1"/>
    <property type="molecule type" value="Genomic_DNA"/>
</dbReference>
<sequence>MIVAGVFRAPRREGPTADASRPAALFGSGSAGSLAQPQPRSLAYLFVPSCLPVRMGGPCSSPSSCSSSSLIRLSRLGMPFGIVAQVEEVGSDRFAVVGEAQPNPILKSHLFLVHCLSLL</sequence>
<gene>
    <name evidence="1" type="ORF">DSTB1V02_LOCUS9674</name>
</gene>
<name>A0A7R9A9B9_9CRUS</name>
<dbReference type="EMBL" id="CAJPEV010002541">
    <property type="protein sequence ID" value="CAG0897250.1"/>
    <property type="molecule type" value="Genomic_DNA"/>
</dbReference>
<evidence type="ECO:0000313" key="2">
    <source>
        <dbReference type="Proteomes" id="UP000677054"/>
    </source>
</evidence>
<organism evidence="1">
    <name type="scientific">Darwinula stevensoni</name>
    <dbReference type="NCBI Taxonomy" id="69355"/>
    <lineage>
        <taxon>Eukaryota</taxon>
        <taxon>Metazoa</taxon>
        <taxon>Ecdysozoa</taxon>
        <taxon>Arthropoda</taxon>
        <taxon>Crustacea</taxon>
        <taxon>Oligostraca</taxon>
        <taxon>Ostracoda</taxon>
        <taxon>Podocopa</taxon>
        <taxon>Podocopida</taxon>
        <taxon>Darwinulocopina</taxon>
        <taxon>Darwinuloidea</taxon>
        <taxon>Darwinulidae</taxon>
        <taxon>Darwinula</taxon>
    </lineage>
</organism>
<dbReference type="AlphaFoldDB" id="A0A7R9A9B9"/>
<keyword evidence="2" id="KW-1185">Reference proteome</keyword>
<accession>A0A7R9A9B9</accession>
<reference evidence="1" key="1">
    <citation type="submission" date="2020-11" db="EMBL/GenBank/DDBJ databases">
        <authorList>
            <person name="Tran Van P."/>
        </authorList>
    </citation>
    <scope>NUCLEOTIDE SEQUENCE</scope>
</reference>
<dbReference type="Proteomes" id="UP000677054">
    <property type="component" value="Unassembled WGS sequence"/>
</dbReference>
<proteinExistence type="predicted"/>
<evidence type="ECO:0000313" key="1">
    <source>
        <dbReference type="EMBL" id="CAD7249888.1"/>
    </source>
</evidence>
<protein>
    <submittedName>
        <fullName evidence="1">Uncharacterized protein</fullName>
    </submittedName>
</protein>